<name>A0ABX2MGA6_9BACL</name>
<dbReference type="Gene3D" id="3.10.350.10">
    <property type="entry name" value="LysM domain"/>
    <property type="match status" value="2"/>
</dbReference>
<dbReference type="InterPro" id="IPR018392">
    <property type="entry name" value="LysM"/>
</dbReference>
<feature type="compositionally biased region" description="Basic and acidic residues" evidence="1">
    <location>
        <begin position="516"/>
        <end position="531"/>
    </location>
</feature>
<dbReference type="Pfam" id="PF01476">
    <property type="entry name" value="LysM"/>
    <property type="match status" value="2"/>
</dbReference>
<dbReference type="EMBL" id="JABMCC010000100">
    <property type="protein sequence ID" value="NUU53745.1"/>
    <property type="molecule type" value="Genomic_DNA"/>
</dbReference>
<gene>
    <name evidence="3" type="ORF">HP548_06595</name>
</gene>
<feature type="domain" description="LysM" evidence="2">
    <location>
        <begin position="61"/>
        <end position="106"/>
    </location>
</feature>
<dbReference type="PANTHER" id="PTHR33734:SF22">
    <property type="entry name" value="MEMBRANE-BOUND LYTIC MUREIN TRANSGLYCOSYLASE D"/>
    <property type="match status" value="1"/>
</dbReference>
<feature type="compositionally biased region" description="Basic and acidic residues" evidence="1">
    <location>
        <begin position="455"/>
        <end position="467"/>
    </location>
</feature>
<dbReference type="PANTHER" id="PTHR33734">
    <property type="entry name" value="LYSM DOMAIN-CONTAINING GPI-ANCHORED PROTEIN 2"/>
    <property type="match status" value="1"/>
</dbReference>
<evidence type="ECO:0000313" key="4">
    <source>
        <dbReference type="Proteomes" id="UP000577724"/>
    </source>
</evidence>
<dbReference type="GeneID" id="97130362"/>
<evidence type="ECO:0000313" key="3">
    <source>
        <dbReference type="EMBL" id="NUU53745.1"/>
    </source>
</evidence>
<evidence type="ECO:0000259" key="2">
    <source>
        <dbReference type="PROSITE" id="PS51782"/>
    </source>
</evidence>
<keyword evidence="4" id="KW-1185">Reference proteome</keyword>
<proteinExistence type="predicted"/>
<comment type="caution">
    <text evidence="3">The sequence shown here is derived from an EMBL/GenBank/DDBJ whole genome shotgun (WGS) entry which is preliminary data.</text>
</comment>
<organism evidence="3 4">
    <name type="scientific">Paenibacillus taichungensis</name>
    <dbReference type="NCBI Taxonomy" id="484184"/>
    <lineage>
        <taxon>Bacteria</taxon>
        <taxon>Bacillati</taxon>
        <taxon>Bacillota</taxon>
        <taxon>Bacilli</taxon>
        <taxon>Bacillales</taxon>
        <taxon>Paenibacillaceae</taxon>
        <taxon>Paenibacillus</taxon>
    </lineage>
</organism>
<feature type="compositionally biased region" description="Basic and acidic residues" evidence="1">
    <location>
        <begin position="193"/>
        <end position="208"/>
    </location>
</feature>
<feature type="compositionally biased region" description="Basic residues" evidence="1">
    <location>
        <begin position="494"/>
        <end position="508"/>
    </location>
</feature>
<protein>
    <submittedName>
        <fullName evidence="3">LysM peptidoglycan-binding domain-containing protein</fullName>
    </submittedName>
</protein>
<dbReference type="CDD" id="cd00118">
    <property type="entry name" value="LysM"/>
    <property type="match status" value="2"/>
</dbReference>
<feature type="region of interest" description="Disordered" evidence="1">
    <location>
        <begin position="189"/>
        <end position="210"/>
    </location>
</feature>
<dbReference type="RefSeq" id="WP_175381201.1">
    <property type="nucleotide sequence ID" value="NZ_CBCRYD010000014.1"/>
</dbReference>
<dbReference type="PROSITE" id="PS51782">
    <property type="entry name" value="LYSM"/>
    <property type="match status" value="2"/>
</dbReference>
<reference evidence="3 4" key="1">
    <citation type="submission" date="2020-05" db="EMBL/GenBank/DDBJ databases">
        <title>Genome Sequencing of Type Strains.</title>
        <authorList>
            <person name="Lemaire J.F."/>
            <person name="Inderbitzin P."/>
            <person name="Gregorio O.A."/>
            <person name="Collins S.B."/>
            <person name="Wespe N."/>
            <person name="Knight-Connoni V."/>
        </authorList>
    </citation>
    <scope>NUCLEOTIDE SEQUENCE [LARGE SCALE GENOMIC DNA]</scope>
    <source>
        <strain evidence="3 4">DSM 19942</strain>
    </source>
</reference>
<feature type="compositionally biased region" description="Basic residues" evidence="1">
    <location>
        <begin position="532"/>
        <end position="541"/>
    </location>
</feature>
<sequence>MKIHMVKKGDTLYLLSQKYNVALDKIIAANPQISNPDKLEIGMKVKIPAEPVTPKPEGVLHSHKVQQGDSLWKLSQAWGVPLKDMINANPQLKNPNALLVGETVYIPSANAPGNTASENGTSPNVAHEKLSPEGKEYTGVKEETAPVVPVVPVPVPAPVPEVSNAVPAPVPANPVLPNIKPEVEVLPQLPEIPEEKPQKEAQKKENTKSEVQLKPITEAPTYTMPNISPEVLPLPVIPNNTEWPTEVAPATKAPCGCGSKMLHAPAEHPYAQVPVPAQEVYTTPQNMYTAGANDNATFPGIPEVSPYSIGHTSNMPWTGTEYNHNNVMPNVSAEMQNNSYPIAPSGQVNSPYPPFAANEHMNHQPPHISPYSMLPYPPCGCGNHHMPNHQYAHPSHNYQNPAWGTYNPYGMQPEMTTSMMPNQPLEYAYQNPYPTQNMVPPSPLGAFGELYPPEGKGEGKKGGRDEANLSQSSTESETEFNLDAKPKQAAKTGTAKRRTAKPAAKAKSKVSVSGKQSRERTGITTKRSSDNKKRRNPWIQQ</sequence>
<evidence type="ECO:0000256" key="1">
    <source>
        <dbReference type="SAM" id="MobiDB-lite"/>
    </source>
</evidence>
<feature type="region of interest" description="Disordered" evidence="1">
    <location>
        <begin position="431"/>
        <end position="541"/>
    </location>
</feature>
<dbReference type="SUPFAM" id="SSF54106">
    <property type="entry name" value="LysM domain"/>
    <property type="match status" value="2"/>
</dbReference>
<accession>A0ABX2MGA6</accession>
<feature type="domain" description="LysM" evidence="2">
    <location>
        <begin position="2"/>
        <end position="47"/>
    </location>
</feature>
<dbReference type="Proteomes" id="UP000577724">
    <property type="component" value="Unassembled WGS sequence"/>
</dbReference>
<dbReference type="SMART" id="SM00257">
    <property type="entry name" value="LysM"/>
    <property type="match status" value="2"/>
</dbReference>
<dbReference type="InterPro" id="IPR036779">
    <property type="entry name" value="LysM_dom_sf"/>
</dbReference>